<dbReference type="Proteomes" id="UP000325440">
    <property type="component" value="Unassembled WGS sequence"/>
</dbReference>
<evidence type="ECO:0000313" key="3">
    <source>
        <dbReference type="Proteomes" id="UP000325440"/>
    </source>
</evidence>
<evidence type="ECO:0000313" key="2">
    <source>
        <dbReference type="EMBL" id="VVC25823.1"/>
    </source>
</evidence>
<dbReference type="OrthoDB" id="6779063at2759"/>
<protein>
    <submittedName>
        <fullName evidence="2">Peptidase aspartic, putative,Aspartic peptidase domain</fullName>
    </submittedName>
</protein>
<feature type="signal peptide" evidence="1">
    <location>
        <begin position="1"/>
        <end position="28"/>
    </location>
</feature>
<evidence type="ECO:0000256" key="1">
    <source>
        <dbReference type="SAM" id="SignalP"/>
    </source>
</evidence>
<reference evidence="2 3" key="1">
    <citation type="submission" date="2019-08" db="EMBL/GenBank/DDBJ databases">
        <authorList>
            <person name="Alioto T."/>
            <person name="Alioto T."/>
            <person name="Gomez Garrido J."/>
        </authorList>
    </citation>
    <scope>NUCLEOTIDE SEQUENCE [LARGE SCALE GENOMIC DNA]</scope>
</reference>
<organism evidence="2 3">
    <name type="scientific">Cinara cedri</name>
    <dbReference type="NCBI Taxonomy" id="506608"/>
    <lineage>
        <taxon>Eukaryota</taxon>
        <taxon>Metazoa</taxon>
        <taxon>Ecdysozoa</taxon>
        <taxon>Arthropoda</taxon>
        <taxon>Hexapoda</taxon>
        <taxon>Insecta</taxon>
        <taxon>Pterygota</taxon>
        <taxon>Neoptera</taxon>
        <taxon>Paraneoptera</taxon>
        <taxon>Hemiptera</taxon>
        <taxon>Sternorrhyncha</taxon>
        <taxon>Aphidomorpha</taxon>
        <taxon>Aphidoidea</taxon>
        <taxon>Aphididae</taxon>
        <taxon>Lachninae</taxon>
        <taxon>Cinara</taxon>
    </lineage>
</organism>
<accession>A0A5E4M541</accession>
<feature type="chain" id="PRO_5022865649" evidence="1">
    <location>
        <begin position="29"/>
        <end position="238"/>
    </location>
</feature>
<dbReference type="AlphaFoldDB" id="A0A5E4M541"/>
<sequence length="238" mass="26740">MSTNKAQSTITSITLLATALIHIHGTNGLIEICHVLLDSGSQSHFISSALAKCLHLKCPYQKHNVTGGGIFNTTTAVRKITSFDISSCITSIQYKLNALVILKITINLPTNKIDISEWKQKIYNKLTQHSINQNTELGWIIAGGYVLPLKGTTIENVTCHTTEVLSTLDTVIQNFWNIEKVLQATHMIKKDLIYEDHFIKAYYKEKSGRYIVHLPFKKSPSAVNHSYQVAVRKFKKVE</sequence>
<dbReference type="EMBL" id="CABPRJ010000021">
    <property type="protein sequence ID" value="VVC25823.1"/>
    <property type="molecule type" value="Genomic_DNA"/>
</dbReference>
<proteinExistence type="predicted"/>
<gene>
    <name evidence="2" type="ORF">CINCED_3A023508</name>
</gene>
<keyword evidence="1" id="KW-0732">Signal</keyword>
<name>A0A5E4M541_9HEMI</name>
<keyword evidence="3" id="KW-1185">Reference proteome</keyword>